<dbReference type="EMBL" id="JXXR01000008">
    <property type="protein sequence ID" value="KJY74924.1"/>
    <property type="molecule type" value="Genomic_DNA"/>
</dbReference>
<comment type="similarity">
    <text evidence="1">Belongs to the LysR transcriptional regulatory family.</text>
</comment>
<dbReference type="GO" id="GO:0003677">
    <property type="term" value="F:DNA binding"/>
    <property type="evidence" value="ECO:0007669"/>
    <property type="project" value="UniProtKB-KW"/>
</dbReference>
<dbReference type="Pfam" id="PF00126">
    <property type="entry name" value="HTH_1"/>
    <property type="match status" value="1"/>
</dbReference>
<reference evidence="5" key="1">
    <citation type="journal article" date="2015" name="BMC Genomics">
        <title>Genome mining reveals unlocked bioactive potential of marine Gram-negative bacteria.</title>
        <authorList>
            <person name="Machado H."/>
            <person name="Sonnenschein E.C."/>
            <person name="Melchiorsen J."/>
            <person name="Gram L."/>
        </authorList>
    </citation>
    <scope>NUCLEOTIDE SEQUENCE</scope>
    <source>
        <strain evidence="5">S2052</strain>
    </source>
</reference>
<sequence length="317" mass="35902">MDKIRTLRFFVATLERGSFAAAAKKYGTDPSTVSKALHRLESELGIQLFQRSTRQLNLTSAGHQYARTARLVLDELSACEEALQQSNRLPSGTLKVNLPVSYGRRYIQPLLANFRQLYPNIALEIQFDDAYLDMIEHGIDVSIRSGSVQDSQLIARQLSPIDYLICASHDYLNQHGAPRGPHEFHHHSWIRFRFKQTGRLLGLKLAPSDEAKLPDIAQNMVVNDGESMAELCAQGLGLTQIPHFIARDWIKAGEITPLFPSFRPRDEGVYILYHRREHVPLRVKLFVDFVIESIQAQGESPRRTWVSNLDAFAAPQT</sequence>
<dbReference type="InterPro" id="IPR058163">
    <property type="entry name" value="LysR-type_TF_proteobact-type"/>
</dbReference>
<dbReference type="InterPro" id="IPR000847">
    <property type="entry name" value="LysR_HTH_N"/>
</dbReference>
<dbReference type="GO" id="GO:0003700">
    <property type="term" value="F:DNA-binding transcription factor activity"/>
    <property type="evidence" value="ECO:0007669"/>
    <property type="project" value="InterPro"/>
</dbReference>
<dbReference type="InterPro" id="IPR036388">
    <property type="entry name" value="WH-like_DNA-bd_sf"/>
</dbReference>
<dbReference type="SUPFAM" id="SSF53850">
    <property type="entry name" value="Periplasmic binding protein-like II"/>
    <property type="match status" value="1"/>
</dbReference>
<dbReference type="Pfam" id="PF03466">
    <property type="entry name" value="LysR_substrate"/>
    <property type="match status" value="1"/>
</dbReference>
<evidence type="ECO:0000313" key="5">
    <source>
        <dbReference type="EMBL" id="KJY74924.1"/>
    </source>
</evidence>
<proteinExistence type="inferred from homology"/>
<organism evidence="5">
    <name type="scientific">Vibrio coralliilyticus</name>
    <dbReference type="NCBI Taxonomy" id="190893"/>
    <lineage>
        <taxon>Bacteria</taxon>
        <taxon>Pseudomonadati</taxon>
        <taxon>Pseudomonadota</taxon>
        <taxon>Gammaproteobacteria</taxon>
        <taxon>Vibrionales</taxon>
        <taxon>Vibrionaceae</taxon>
        <taxon>Vibrio</taxon>
    </lineage>
</organism>
<dbReference type="SUPFAM" id="SSF46785">
    <property type="entry name" value="Winged helix' DNA-binding domain"/>
    <property type="match status" value="1"/>
</dbReference>
<accession>A0A2A2CK29</accession>
<dbReference type="RefSeq" id="WP_045985523.1">
    <property type="nucleotide sequence ID" value="NZ_CM004384.1"/>
</dbReference>
<dbReference type="Gene3D" id="1.10.10.10">
    <property type="entry name" value="Winged helix-like DNA-binding domain superfamily/Winged helix DNA-binding domain"/>
    <property type="match status" value="1"/>
</dbReference>
<evidence type="ECO:0000256" key="2">
    <source>
        <dbReference type="ARBA" id="ARBA00023015"/>
    </source>
</evidence>
<dbReference type="OrthoDB" id="9815676at2"/>
<evidence type="ECO:0000256" key="3">
    <source>
        <dbReference type="ARBA" id="ARBA00023125"/>
    </source>
</evidence>
<gene>
    <name evidence="5" type="ORF">TW71_08280</name>
</gene>
<evidence type="ECO:0000256" key="4">
    <source>
        <dbReference type="ARBA" id="ARBA00023163"/>
    </source>
</evidence>
<dbReference type="PANTHER" id="PTHR30537:SF5">
    <property type="entry name" value="HTH-TYPE TRANSCRIPTIONAL ACTIVATOR TTDR-RELATED"/>
    <property type="match status" value="1"/>
</dbReference>
<dbReference type="InterPro" id="IPR036390">
    <property type="entry name" value="WH_DNA-bd_sf"/>
</dbReference>
<dbReference type="PANTHER" id="PTHR30537">
    <property type="entry name" value="HTH-TYPE TRANSCRIPTIONAL REGULATOR"/>
    <property type="match status" value="1"/>
</dbReference>
<keyword evidence="2" id="KW-0805">Transcription regulation</keyword>
<dbReference type="FunFam" id="1.10.10.10:FF:000001">
    <property type="entry name" value="LysR family transcriptional regulator"/>
    <property type="match status" value="1"/>
</dbReference>
<dbReference type="InterPro" id="IPR005119">
    <property type="entry name" value="LysR_subst-bd"/>
</dbReference>
<dbReference type="AlphaFoldDB" id="A0A2A2CK29"/>
<dbReference type="CDD" id="cd08422">
    <property type="entry name" value="PBP2_CrgA_like"/>
    <property type="match status" value="1"/>
</dbReference>
<protein>
    <submittedName>
        <fullName evidence="5">Transcriptional regulator</fullName>
    </submittedName>
</protein>
<dbReference type="Gene3D" id="3.40.190.290">
    <property type="match status" value="1"/>
</dbReference>
<comment type="caution">
    <text evidence="5">The sequence shown here is derived from an EMBL/GenBank/DDBJ whole genome shotgun (WGS) entry which is preliminary data.</text>
</comment>
<name>A0A2A2CK29_9VIBR</name>
<evidence type="ECO:0000256" key="1">
    <source>
        <dbReference type="ARBA" id="ARBA00009437"/>
    </source>
</evidence>
<keyword evidence="4" id="KW-0804">Transcription</keyword>
<keyword evidence="3" id="KW-0238">DNA-binding</keyword>
<dbReference type="PROSITE" id="PS50931">
    <property type="entry name" value="HTH_LYSR"/>
    <property type="match status" value="1"/>
</dbReference>